<dbReference type="InterPro" id="IPR006578">
    <property type="entry name" value="MADF-dom"/>
</dbReference>
<organism evidence="2 3">
    <name type="scientific">Cyphomyrmex costatus</name>
    <dbReference type="NCBI Taxonomy" id="456900"/>
    <lineage>
        <taxon>Eukaryota</taxon>
        <taxon>Metazoa</taxon>
        <taxon>Ecdysozoa</taxon>
        <taxon>Arthropoda</taxon>
        <taxon>Hexapoda</taxon>
        <taxon>Insecta</taxon>
        <taxon>Pterygota</taxon>
        <taxon>Neoptera</taxon>
        <taxon>Endopterygota</taxon>
        <taxon>Hymenoptera</taxon>
        <taxon>Apocrita</taxon>
        <taxon>Aculeata</taxon>
        <taxon>Formicoidea</taxon>
        <taxon>Formicidae</taxon>
        <taxon>Myrmicinae</taxon>
        <taxon>Cyphomyrmex</taxon>
    </lineage>
</organism>
<evidence type="ECO:0000259" key="1">
    <source>
        <dbReference type="PROSITE" id="PS51029"/>
    </source>
</evidence>
<gene>
    <name evidence="2" type="ORF">ALC62_09694</name>
</gene>
<dbReference type="Pfam" id="PF10545">
    <property type="entry name" value="MADF_DNA_bdg"/>
    <property type="match status" value="1"/>
</dbReference>
<reference evidence="2 3" key="1">
    <citation type="submission" date="2016-03" db="EMBL/GenBank/DDBJ databases">
        <title>Cyphomyrmex costatus WGS genome.</title>
        <authorList>
            <person name="Nygaard S."/>
            <person name="Hu H."/>
            <person name="Boomsma J."/>
            <person name="Zhang G."/>
        </authorList>
    </citation>
    <scope>NUCLEOTIDE SEQUENCE [LARGE SCALE GENOMIC DNA]</scope>
    <source>
        <strain evidence="2">MS0001</strain>
        <tissue evidence="2">Whole body</tissue>
    </source>
</reference>
<name>A0A151IF77_9HYME</name>
<dbReference type="PROSITE" id="PS51029">
    <property type="entry name" value="MADF"/>
    <property type="match status" value="1"/>
</dbReference>
<evidence type="ECO:0000313" key="2">
    <source>
        <dbReference type="EMBL" id="KYM99561.1"/>
    </source>
</evidence>
<dbReference type="Proteomes" id="UP000078542">
    <property type="component" value="Unassembled WGS sequence"/>
</dbReference>
<keyword evidence="3" id="KW-1185">Reference proteome</keyword>
<feature type="domain" description="MADF" evidence="1">
    <location>
        <begin position="16"/>
        <end position="90"/>
    </location>
</feature>
<protein>
    <recommendedName>
        <fullName evidence="1">MADF domain-containing protein</fullName>
    </recommendedName>
</protein>
<proteinExistence type="predicted"/>
<dbReference type="EMBL" id="KQ977804">
    <property type="protein sequence ID" value="KYM99561.1"/>
    <property type="molecule type" value="Genomic_DNA"/>
</dbReference>
<sequence length="90" mass="10550">MPPKKADIFTKDIEFILIDLVECRPILWDHTSELYKRVDLKDAVWEEVARSLGSQFSGKCYINVEKKIGKLFLSMHSICHSMHMKGYVYK</sequence>
<dbReference type="AlphaFoldDB" id="A0A151IF77"/>
<accession>A0A151IF77</accession>
<evidence type="ECO:0000313" key="3">
    <source>
        <dbReference type="Proteomes" id="UP000078542"/>
    </source>
</evidence>